<evidence type="ECO:0000259" key="1">
    <source>
        <dbReference type="Pfam" id="PF01636"/>
    </source>
</evidence>
<accession>A0A516PU60</accession>
<evidence type="ECO:0000313" key="2">
    <source>
        <dbReference type="EMBL" id="QDP94679.1"/>
    </source>
</evidence>
<dbReference type="OrthoDB" id="4706173at2"/>
<feature type="domain" description="Aminoglycoside phosphotransferase" evidence="1">
    <location>
        <begin position="59"/>
        <end position="266"/>
    </location>
</feature>
<reference evidence="2 3" key="1">
    <citation type="submission" date="2019-07" db="EMBL/GenBank/DDBJ databases">
        <title>Microlunatus dokdonensis sp. nov. isolated from the rhizospheric soil of the wild plant Elymus tsukushiensis.</title>
        <authorList>
            <person name="Ghim S.-Y."/>
            <person name="Hwang Y.-J."/>
            <person name="Son J.-S."/>
            <person name="Shin J.-H."/>
        </authorList>
    </citation>
    <scope>NUCLEOTIDE SEQUENCE [LARGE SCALE GENOMIC DNA]</scope>
    <source>
        <strain evidence="2 3">KUDC0627</strain>
    </source>
</reference>
<dbReference type="EMBL" id="CP041692">
    <property type="protein sequence ID" value="QDP94679.1"/>
    <property type="molecule type" value="Genomic_DNA"/>
</dbReference>
<dbReference type="Pfam" id="PF01636">
    <property type="entry name" value="APH"/>
    <property type="match status" value="1"/>
</dbReference>
<dbReference type="RefSeq" id="WP_143984668.1">
    <property type="nucleotide sequence ID" value="NZ_CP041692.1"/>
</dbReference>
<dbReference type="Proteomes" id="UP000319263">
    <property type="component" value="Chromosome"/>
</dbReference>
<dbReference type="InterPro" id="IPR011009">
    <property type="entry name" value="Kinase-like_dom_sf"/>
</dbReference>
<dbReference type="InterPro" id="IPR051678">
    <property type="entry name" value="AGP_Transferase"/>
</dbReference>
<dbReference type="GO" id="GO:0016740">
    <property type="term" value="F:transferase activity"/>
    <property type="evidence" value="ECO:0007669"/>
    <property type="project" value="UniProtKB-KW"/>
</dbReference>
<keyword evidence="3" id="KW-1185">Reference proteome</keyword>
<dbReference type="Gene3D" id="3.90.1200.10">
    <property type="match status" value="1"/>
</dbReference>
<name>A0A516PU60_9ACTN</name>
<dbReference type="KEGG" id="mik:FOE78_00990"/>
<gene>
    <name evidence="2" type="ORF">FOE78_00990</name>
</gene>
<dbReference type="AlphaFoldDB" id="A0A516PU60"/>
<evidence type="ECO:0000313" key="3">
    <source>
        <dbReference type="Proteomes" id="UP000319263"/>
    </source>
</evidence>
<dbReference type="InterPro" id="IPR002575">
    <property type="entry name" value="Aminoglycoside_PTrfase"/>
</dbReference>
<protein>
    <submittedName>
        <fullName evidence="2">Aminoglycoside phosphotransferase family protein</fullName>
    </submittedName>
</protein>
<organism evidence="2 3">
    <name type="scientific">Microlunatus elymi</name>
    <dbReference type="NCBI Taxonomy" id="2596828"/>
    <lineage>
        <taxon>Bacteria</taxon>
        <taxon>Bacillati</taxon>
        <taxon>Actinomycetota</taxon>
        <taxon>Actinomycetes</taxon>
        <taxon>Propionibacteriales</taxon>
        <taxon>Propionibacteriaceae</taxon>
        <taxon>Microlunatus</taxon>
    </lineage>
</organism>
<dbReference type="SUPFAM" id="SSF56112">
    <property type="entry name" value="Protein kinase-like (PK-like)"/>
    <property type="match status" value="1"/>
</dbReference>
<keyword evidence="2" id="KW-0808">Transferase</keyword>
<sequence>MTYGFDLPADLHRQLRGEVPEAALRWVEEQTGRRVVTAEPLDGGQSAALHRLTVSGADGEDVDSLVLQRFVLDWIDEEPWAPRNELLAFELLENSPVPAPRTVAADPDGLNTGSPMVLMSALPGEVIWDPPELDRWLSALLQTMITIHRTPRPATMRDWSPYPPEEVPPTWTRHRWAWERAITAYEGDRPPSERVFLHRDFHPGNVLWQDGSVSGVVDWVSACAGPPEEDVALCRIDLARRHGQPVADRFLDLWLQATGRREYDPYWDLVTAVSMGGDPHPRLDEFVRSAAARL</sequence>
<proteinExistence type="predicted"/>
<dbReference type="PANTHER" id="PTHR21310">
    <property type="entry name" value="AMINOGLYCOSIDE PHOSPHOTRANSFERASE-RELATED-RELATED"/>
    <property type="match status" value="1"/>
</dbReference>